<dbReference type="OrthoDB" id="10263094at2759"/>
<protein>
    <submittedName>
        <fullName evidence="3">Palmitoyl-protein thioesterase 1</fullName>
    </submittedName>
</protein>
<feature type="signal peptide" evidence="2">
    <location>
        <begin position="1"/>
        <end position="24"/>
    </location>
</feature>
<keyword evidence="2" id="KW-0732">Signal</keyword>
<organism evidence="3 4">
    <name type="scientific">Morella rubra</name>
    <name type="common">Chinese bayberry</name>
    <dbReference type="NCBI Taxonomy" id="262757"/>
    <lineage>
        <taxon>Eukaryota</taxon>
        <taxon>Viridiplantae</taxon>
        <taxon>Streptophyta</taxon>
        <taxon>Embryophyta</taxon>
        <taxon>Tracheophyta</taxon>
        <taxon>Spermatophyta</taxon>
        <taxon>Magnoliopsida</taxon>
        <taxon>eudicotyledons</taxon>
        <taxon>Gunneridae</taxon>
        <taxon>Pentapetalae</taxon>
        <taxon>rosids</taxon>
        <taxon>fabids</taxon>
        <taxon>Fagales</taxon>
        <taxon>Myricaceae</taxon>
        <taxon>Morella</taxon>
    </lineage>
</organism>
<proteinExistence type="predicted"/>
<dbReference type="PANTHER" id="PTHR11247">
    <property type="entry name" value="PALMITOYL-PROTEIN THIOESTERASE/DOLICHYLDIPHOSPHATASE 1"/>
    <property type="match status" value="1"/>
</dbReference>
<reference evidence="3 4" key="1">
    <citation type="journal article" date="2019" name="Plant Biotechnol. J.">
        <title>The red bayberry genome and genetic basis of sex determination.</title>
        <authorList>
            <person name="Jia H.M."/>
            <person name="Jia H.J."/>
            <person name="Cai Q.L."/>
            <person name="Wang Y."/>
            <person name="Zhao H.B."/>
            <person name="Yang W.F."/>
            <person name="Wang G.Y."/>
            <person name="Li Y.H."/>
            <person name="Zhan D.L."/>
            <person name="Shen Y.T."/>
            <person name="Niu Q.F."/>
            <person name="Chang L."/>
            <person name="Qiu J."/>
            <person name="Zhao L."/>
            <person name="Xie H.B."/>
            <person name="Fu W.Y."/>
            <person name="Jin J."/>
            <person name="Li X.W."/>
            <person name="Jiao Y."/>
            <person name="Zhou C.C."/>
            <person name="Tu T."/>
            <person name="Chai C.Y."/>
            <person name="Gao J.L."/>
            <person name="Fan L.J."/>
            <person name="van de Weg E."/>
            <person name="Wang J.Y."/>
            <person name="Gao Z.S."/>
        </authorList>
    </citation>
    <scope>NUCLEOTIDE SEQUENCE [LARGE SCALE GENOMIC DNA]</scope>
    <source>
        <tissue evidence="3">Leaves</tissue>
    </source>
</reference>
<keyword evidence="4" id="KW-1185">Reference proteome</keyword>
<dbReference type="Pfam" id="PF02089">
    <property type="entry name" value="Palm_thioest"/>
    <property type="match status" value="1"/>
</dbReference>
<evidence type="ECO:0000313" key="3">
    <source>
        <dbReference type="EMBL" id="KAB1225164.1"/>
    </source>
</evidence>
<dbReference type="AlphaFoldDB" id="A0A6A1WJ51"/>
<dbReference type="Gene3D" id="3.40.50.1820">
    <property type="entry name" value="alpha/beta hydrolase"/>
    <property type="match status" value="1"/>
</dbReference>
<accession>A0A6A1WJ51</accession>
<dbReference type="EMBL" id="RXIC02000019">
    <property type="protein sequence ID" value="KAB1225164.1"/>
    <property type="molecule type" value="Genomic_DNA"/>
</dbReference>
<evidence type="ECO:0000256" key="1">
    <source>
        <dbReference type="ARBA" id="ARBA00022801"/>
    </source>
</evidence>
<feature type="chain" id="PRO_5025537774" evidence="2">
    <location>
        <begin position="25"/>
        <end position="352"/>
    </location>
</feature>
<name>A0A6A1WJ51_9ROSI</name>
<keyword evidence="1" id="KW-0378">Hydrolase</keyword>
<dbReference type="Proteomes" id="UP000516437">
    <property type="component" value="Chromosome 1"/>
</dbReference>
<gene>
    <name evidence="3" type="ORF">CJ030_MR1G016622</name>
</gene>
<dbReference type="GO" id="GO:0016790">
    <property type="term" value="F:thiolester hydrolase activity"/>
    <property type="evidence" value="ECO:0007669"/>
    <property type="project" value="TreeGrafter"/>
</dbReference>
<dbReference type="PANTHER" id="PTHR11247:SF79">
    <property type="entry name" value="ALPHA_BETA-HYDROLASES SUPERFAMILY PROTEIN"/>
    <property type="match status" value="1"/>
</dbReference>
<evidence type="ECO:0000313" key="4">
    <source>
        <dbReference type="Proteomes" id="UP000516437"/>
    </source>
</evidence>
<dbReference type="InterPro" id="IPR029058">
    <property type="entry name" value="AB_hydrolase_fold"/>
</dbReference>
<dbReference type="SUPFAM" id="SSF53474">
    <property type="entry name" value="alpha/beta-Hydrolases"/>
    <property type="match status" value="1"/>
</dbReference>
<evidence type="ECO:0000256" key="2">
    <source>
        <dbReference type="SAM" id="SignalP"/>
    </source>
</evidence>
<comment type="caution">
    <text evidence="3">The sequence shown here is derived from an EMBL/GenBank/DDBJ whole genome shotgun (WGS) entry which is preliminary data.</text>
</comment>
<sequence>MASLPLSTIIIFFCTVTLVPLAHSVPFVVLHGISDKCSSKEVTRFTELLSNWSGSQGYCVEIGDGIWDSWTMPLLEQTAIACEKVVKLFGNRFLFVLLAIEVKNMRELSEGYNMVGLSQGAMIGRGIVEWCDGAPPVKNFISLAGPHAGIASIPFCGSEWFCIFVDTLIELEVYSAYVQEHLAPSGYVKIPTDIGAYLKGCKFLPKLNNEINTTRNSTYKERFASLETLVLIMFEQDSVLVPKETSWFGYYPDGAFDPILPAQETLLYIEDWIGLKILDEAGKVKFINVTGGHLEISDSDMKKHIVPYLEDEASLHMMATETSFYTRLSSIWNFMLDLFGLAQDQPLLRPMD</sequence>